<dbReference type="InParanoid" id="A0A165I3E8"/>
<name>A0A165I3E8_EXIGL</name>
<dbReference type="FunCoup" id="A0A165I3E8">
    <property type="interactions" value="478"/>
</dbReference>
<dbReference type="PANTHER" id="PTHR13213:SF2">
    <property type="entry name" value="MYB-BINDING PROTEIN 1A"/>
    <property type="match status" value="1"/>
</dbReference>
<keyword evidence="5" id="KW-1185">Reference proteome</keyword>
<dbReference type="PANTHER" id="PTHR13213">
    <property type="entry name" value="MYB-BINDING PROTEIN 1A FAMILY MEMBER"/>
    <property type="match status" value="1"/>
</dbReference>
<sequence length="1196" mass="132690">MSTTLEYFWHLSAAGKKERLDASAQLVSALETFQSQFEPSSSKTGADELERQNAPDVAYAIKRLVRGLASPRESARLGFSVALTEARHIPALILSARVLTGFAFQLLARLDTVTANQMITLILEASETSNAMKGHEERDMLFARLFGLTALAQSGLLVRASDAATEDDFARVIDALDNLGQRKSWLAESAAWAVSRALDTLAKSDVAWRDSAAKRAVKKSFADETGAKEWTQENVALALHAQKGFPDLKWKKLLSPTFKDANILSTGHLATLAKIFKDGSVDQDSEAKQNSAGAGGWKPQIHFVWDVILDTFYPPPSSSSSSDAALASIQDFFRIVVDETYFANSASSERKYHGFLIFQKFASRIPPSELPLLLTKNFMRTWINHLSHPDRYLHKIAKQVALDVQKLVSKDPRSGFALVLELLGRNGNRQFDQITRTKTVESILASMSASGIREYVDYLLGQINESEASGESDATAKRTWILDQLSALIRNGAVPKDDDCVKTVLDFFVLHGFFVVKKKEKAAKGGIAALRHVPEPPFTVELQKECRARLLAAIAELLTFTPSKKEKGAEAARQPGYAHDGELWLTKVWNTISELEKDTKHVAVVRAFSEEETTLRVRVSEVLALLPKVRDKEETGRGVHLLLAGGLLQELTDEDKKSTEDFQDCIDAAKRMLATTKPKSKGKKKQTEDDEEEPEPIDVLVNLLIGYLERGTAYTRAVATRAFEPLCPALQTSSIKLIMSQLERRPVGEVVEGEDDDDVEMEDGDDVEATASDSEEEEDEEEDDDEEASDSDDPGVEDDEDDDDEVPDAELRSRIEEALRLSGIQAAGEDDSDEELMDDDQMMQLDAHLADVFRLRKSEKGGAKQNTNAQREATHFKNRVLDFVDIYIRKQPTSPHLPSIVLPLLDLVTGTGQDEKQLQEKASGILRSRLGKNKELPSLSDAAEAEETFKELHVRARKARSGQALAVISQCAVYIARMLESSSAPAVAEEYGKSLADYAKRKTSPLNTSFFLDFARRLPKVAWRMHGPLLVAMEDPVNFYRGTQLFLVFQALASPIPTDQPEEVLASAWRDFRKVLYRTISRACEADPAPKPAQLKDVLKVGHAAMRQSKRGDTPQEKFEKLWDASQLAQLVEQVADSPRFKSATAVQTLMRQMNSLANPSASPERPKVNGASKRKVDEQEGDAKPHRKKVKKSKD</sequence>
<protein>
    <recommendedName>
        <fullName evidence="6">DNA-directed DNA polymerase</fullName>
    </recommendedName>
</protein>
<accession>A0A165I3E8</accession>
<dbReference type="EMBL" id="KV426000">
    <property type="protein sequence ID" value="KZV92838.1"/>
    <property type="molecule type" value="Genomic_DNA"/>
</dbReference>
<feature type="compositionally biased region" description="Basic and acidic residues" evidence="3">
    <location>
        <begin position="1175"/>
        <end position="1185"/>
    </location>
</feature>
<evidence type="ECO:0000256" key="3">
    <source>
        <dbReference type="SAM" id="MobiDB-lite"/>
    </source>
</evidence>
<dbReference type="AlphaFoldDB" id="A0A165I3E8"/>
<dbReference type="GO" id="GO:0000182">
    <property type="term" value="F:rDNA binding"/>
    <property type="evidence" value="ECO:0007669"/>
    <property type="project" value="TreeGrafter"/>
</dbReference>
<reference evidence="4 5" key="1">
    <citation type="journal article" date="2016" name="Mol. Biol. Evol.">
        <title>Comparative Genomics of Early-Diverging Mushroom-Forming Fungi Provides Insights into the Origins of Lignocellulose Decay Capabilities.</title>
        <authorList>
            <person name="Nagy L.G."/>
            <person name="Riley R."/>
            <person name="Tritt A."/>
            <person name="Adam C."/>
            <person name="Daum C."/>
            <person name="Floudas D."/>
            <person name="Sun H."/>
            <person name="Yadav J.S."/>
            <person name="Pangilinan J."/>
            <person name="Larsson K.H."/>
            <person name="Matsuura K."/>
            <person name="Barry K."/>
            <person name="Labutti K."/>
            <person name="Kuo R."/>
            <person name="Ohm R.A."/>
            <person name="Bhattacharya S.S."/>
            <person name="Shirouzu T."/>
            <person name="Yoshinaga Y."/>
            <person name="Martin F.M."/>
            <person name="Grigoriev I.V."/>
            <person name="Hibbett D.S."/>
        </authorList>
    </citation>
    <scope>NUCLEOTIDE SEQUENCE [LARGE SCALE GENOMIC DNA]</scope>
    <source>
        <strain evidence="4 5">HHB12029</strain>
    </source>
</reference>
<feature type="compositionally biased region" description="Basic residues" evidence="3">
    <location>
        <begin position="1186"/>
        <end position="1196"/>
    </location>
</feature>
<dbReference type="Pfam" id="PF04931">
    <property type="entry name" value="DNA_pol_phi"/>
    <property type="match status" value="1"/>
</dbReference>
<keyword evidence="2" id="KW-0539">Nucleus</keyword>
<dbReference type="OrthoDB" id="342531at2759"/>
<gene>
    <name evidence="4" type="ORF">EXIGLDRAFT_613837</name>
</gene>
<dbReference type="InterPro" id="IPR007015">
    <property type="entry name" value="DNA_pol_V/MYBBP1A"/>
</dbReference>
<dbReference type="GO" id="GO:0005730">
    <property type="term" value="C:nucleolus"/>
    <property type="evidence" value="ECO:0007669"/>
    <property type="project" value="InterPro"/>
</dbReference>
<dbReference type="GO" id="GO:0006355">
    <property type="term" value="P:regulation of DNA-templated transcription"/>
    <property type="evidence" value="ECO:0007669"/>
    <property type="project" value="InterPro"/>
</dbReference>
<evidence type="ECO:0000313" key="5">
    <source>
        <dbReference type="Proteomes" id="UP000077266"/>
    </source>
</evidence>
<feature type="region of interest" description="Disordered" evidence="3">
    <location>
        <begin position="747"/>
        <end position="807"/>
    </location>
</feature>
<feature type="compositionally biased region" description="Polar residues" evidence="3">
    <location>
        <begin position="1152"/>
        <end position="1162"/>
    </location>
</feature>
<evidence type="ECO:0000313" key="4">
    <source>
        <dbReference type="EMBL" id="KZV92838.1"/>
    </source>
</evidence>
<feature type="region of interest" description="Disordered" evidence="3">
    <location>
        <begin position="1152"/>
        <end position="1196"/>
    </location>
</feature>
<evidence type="ECO:0008006" key="6">
    <source>
        <dbReference type="Google" id="ProtNLM"/>
    </source>
</evidence>
<dbReference type="Proteomes" id="UP000077266">
    <property type="component" value="Unassembled WGS sequence"/>
</dbReference>
<organism evidence="4 5">
    <name type="scientific">Exidia glandulosa HHB12029</name>
    <dbReference type="NCBI Taxonomy" id="1314781"/>
    <lineage>
        <taxon>Eukaryota</taxon>
        <taxon>Fungi</taxon>
        <taxon>Dikarya</taxon>
        <taxon>Basidiomycota</taxon>
        <taxon>Agaricomycotina</taxon>
        <taxon>Agaricomycetes</taxon>
        <taxon>Auriculariales</taxon>
        <taxon>Exidiaceae</taxon>
        <taxon>Exidia</taxon>
    </lineage>
</organism>
<feature type="compositionally biased region" description="Acidic residues" evidence="3">
    <location>
        <begin position="751"/>
        <end position="807"/>
    </location>
</feature>
<proteinExistence type="predicted"/>
<evidence type="ECO:0000256" key="1">
    <source>
        <dbReference type="ARBA" id="ARBA00004123"/>
    </source>
</evidence>
<comment type="subcellular location">
    <subcellularLocation>
        <location evidence="1">Nucleus</location>
    </subcellularLocation>
</comment>
<evidence type="ECO:0000256" key="2">
    <source>
        <dbReference type="ARBA" id="ARBA00023242"/>
    </source>
</evidence>
<dbReference type="STRING" id="1314781.A0A165I3E8"/>